<sequence>MFAQAIYHAPSHQDYTGHHSLNDVGIVHMGGRIYDASLGRFMQADPFVQAPNNSQNYNRYSYVLNNPMSYTDPSGYFFKSLFKKLNKALGDFAPLLGIALLAIPGVWEWTLASGWHAALFGFGTGGVATGSLKGALIGAFSGAAFHHIGGAFTEGAGGFFEAGGIGHIGTHAFTGGVISVLSGGKFGHGFFSAGFSKFAMSNAGFNYNDVSTGAVIGRTTIAAVIGGTASKISGGKFGNGASTAAIAQLFNAEASNARKRNRFVNSRIRQTSSTDGDYHEYSIKGRICSESQAACNAQLADSIFEDVNNNDVPFHDGDLGSGPKNLIDGIPRPLGNQPIIHIEFPDQRMSVNVVLDGHNFHPGDVTHRVYFEDGNLFYEVTGTGSGWAPGFNNTAGQVLFRPGVSQVVRKYGF</sequence>
<dbReference type="AlphaFoldDB" id="A0AA41X0B5"/>
<dbReference type="Proteomes" id="UP001165413">
    <property type="component" value="Unassembled WGS sequence"/>
</dbReference>
<keyword evidence="2" id="KW-1185">Reference proteome</keyword>
<reference evidence="1" key="1">
    <citation type="submission" date="2022-07" db="EMBL/GenBank/DDBJ databases">
        <title>Characterization of the Novel Bacterium Alteromonas immobilis LMIT006 and Alteromonas gregis LMIT007.</title>
        <authorList>
            <person name="Lin X."/>
        </authorList>
    </citation>
    <scope>NUCLEOTIDE SEQUENCE</scope>
    <source>
        <strain evidence="1">LMIT007</strain>
    </source>
</reference>
<comment type="caution">
    <text evidence="1">The sequence shown here is derived from an EMBL/GenBank/DDBJ whole genome shotgun (WGS) entry which is preliminary data.</text>
</comment>
<organism evidence="1 2">
    <name type="scientific">Opacimonas viscosa</name>
    <dbReference type="NCBI Taxonomy" id="2961944"/>
    <lineage>
        <taxon>Bacteria</taxon>
        <taxon>Pseudomonadati</taxon>
        <taxon>Pseudomonadota</taxon>
        <taxon>Gammaproteobacteria</taxon>
        <taxon>Alteromonadales</taxon>
        <taxon>Alteromonadaceae</taxon>
        <taxon>Opacimonas</taxon>
    </lineage>
</organism>
<dbReference type="EMBL" id="JANATA010000003">
    <property type="protein sequence ID" value="MCP3427996.1"/>
    <property type="molecule type" value="Genomic_DNA"/>
</dbReference>
<gene>
    <name evidence="1" type="ORF">NLF92_03430</name>
</gene>
<proteinExistence type="predicted"/>
<evidence type="ECO:0000313" key="2">
    <source>
        <dbReference type="Proteomes" id="UP001165413"/>
    </source>
</evidence>
<dbReference type="InterPro" id="IPR022385">
    <property type="entry name" value="Rhs_assc_core"/>
</dbReference>
<dbReference type="NCBIfam" id="TIGR03696">
    <property type="entry name" value="Rhs_assc_core"/>
    <property type="match status" value="1"/>
</dbReference>
<accession>A0AA41X0B5</accession>
<evidence type="ECO:0000313" key="1">
    <source>
        <dbReference type="EMBL" id="MCP3427996.1"/>
    </source>
</evidence>
<name>A0AA41X0B5_9ALTE</name>
<dbReference type="Gene3D" id="2.180.10.10">
    <property type="entry name" value="RHS repeat-associated core"/>
    <property type="match status" value="1"/>
</dbReference>
<protein>
    <submittedName>
        <fullName evidence="1">RHS repeat-associated core domain-containing protein</fullName>
    </submittedName>
</protein>